<dbReference type="GO" id="GO:0019367">
    <property type="term" value="P:fatty acid elongation, saturated fatty acid"/>
    <property type="evidence" value="ECO:0000318"/>
    <property type="project" value="GO_Central"/>
</dbReference>
<evidence type="ECO:0000256" key="2">
    <source>
        <dbReference type="ARBA" id="ARBA00022516"/>
    </source>
</evidence>
<keyword evidence="3 10" id="KW-0808">Transferase</keyword>
<evidence type="ECO:0000256" key="9">
    <source>
        <dbReference type="ARBA" id="ARBA00023160"/>
    </source>
</evidence>
<keyword evidence="5 10" id="KW-0276">Fatty acid metabolism</keyword>
<protein>
    <recommendedName>
        <fullName evidence="10">Elongation of very long chain fatty acids protein</fullName>
        <ecNumber evidence="10">2.3.1.199</ecNumber>
    </recommendedName>
    <alternativeName>
        <fullName evidence="10">Very-long-chain 3-oxoacyl-CoA synthase</fullName>
    </alternativeName>
</protein>
<evidence type="ECO:0000256" key="8">
    <source>
        <dbReference type="ARBA" id="ARBA00023136"/>
    </source>
</evidence>
<feature type="compositionally biased region" description="Low complexity" evidence="11">
    <location>
        <begin position="277"/>
        <end position="308"/>
    </location>
</feature>
<dbReference type="AlphaFoldDB" id="E9GW53"/>
<dbReference type="GO" id="GO:0034625">
    <property type="term" value="P:fatty acid elongation, monounsaturated fatty acid"/>
    <property type="evidence" value="ECO:0000318"/>
    <property type="project" value="GO_Central"/>
</dbReference>
<keyword evidence="2 10" id="KW-0444">Lipid biosynthesis</keyword>
<evidence type="ECO:0000256" key="3">
    <source>
        <dbReference type="ARBA" id="ARBA00022679"/>
    </source>
</evidence>
<dbReference type="OrthoDB" id="434092at2759"/>
<dbReference type="EC" id="2.3.1.199" evidence="10"/>
<dbReference type="GO" id="GO:0030148">
    <property type="term" value="P:sphingolipid biosynthetic process"/>
    <property type="evidence" value="ECO:0000318"/>
    <property type="project" value="GO_Central"/>
</dbReference>
<name>E9GW53_DAPPU</name>
<dbReference type="GO" id="GO:0009922">
    <property type="term" value="F:fatty acid elongase activity"/>
    <property type="evidence" value="ECO:0000318"/>
    <property type="project" value="GO_Central"/>
</dbReference>
<keyword evidence="13" id="KW-1185">Reference proteome</keyword>
<evidence type="ECO:0000256" key="6">
    <source>
        <dbReference type="ARBA" id="ARBA00022989"/>
    </source>
</evidence>
<dbReference type="PANTHER" id="PTHR11157">
    <property type="entry name" value="FATTY ACID ACYL TRANSFERASE-RELATED"/>
    <property type="match status" value="1"/>
</dbReference>
<feature type="transmembrane region" description="Helical" evidence="10">
    <location>
        <begin position="141"/>
        <end position="160"/>
    </location>
</feature>
<feature type="region of interest" description="Disordered" evidence="11">
    <location>
        <begin position="277"/>
        <end position="335"/>
    </location>
</feature>
<dbReference type="InterPro" id="IPR002076">
    <property type="entry name" value="ELO_fam"/>
</dbReference>
<dbReference type="FunCoup" id="E9GW53">
    <property type="interactions" value="211"/>
</dbReference>
<evidence type="ECO:0000256" key="7">
    <source>
        <dbReference type="ARBA" id="ARBA00023098"/>
    </source>
</evidence>
<evidence type="ECO:0000256" key="11">
    <source>
        <dbReference type="SAM" id="MobiDB-lite"/>
    </source>
</evidence>
<comment type="catalytic activity">
    <reaction evidence="10">
        <text>a very-long-chain acyl-CoA + malonyl-CoA + H(+) = a very-long-chain 3-oxoacyl-CoA + CO2 + CoA</text>
        <dbReference type="Rhea" id="RHEA:32727"/>
        <dbReference type="ChEBI" id="CHEBI:15378"/>
        <dbReference type="ChEBI" id="CHEBI:16526"/>
        <dbReference type="ChEBI" id="CHEBI:57287"/>
        <dbReference type="ChEBI" id="CHEBI:57384"/>
        <dbReference type="ChEBI" id="CHEBI:90725"/>
        <dbReference type="ChEBI" id="CHEBI:90736"/>
        <dbReference type="EC" id="2.3.1.199"/>
    </reaction>
</comment>
<keyword evidence="4 10" id="KW-0812">Transmembrane</keyword>
<feature type="transmembrane region" description="Helical" evidence="10">
    <location>
        <begin position="172"/>
        <end position="192"/>
    </location>
</feature>
<evidence type="ECO:0000313" key="13">
    <source>
        <dbReference type="Proteomes" id="UP000000305"/>
    </source>
</evidence>
<feature type="compositionally biased region" description="Polar residues" evidence="11">
    <location>
        <begin position="317"/>
        <end position="326"/>
    </location>
</feature>
<comment type="similarity">
    <text evidence="10">Belongs to the ELO family.</text>
</comment>
<dbReference type="PhylomeDB" id="E9GW53"/>
<evidence type="ECO:0000256" key="10">
    <source>
        <dbReference type="RuleBase" id="RU361115"/>
    </source>
</evidence>
<proteinExistence type="inferred from homology"/>
<keyword evidence="6 10" id="KW-1133">Transmembrane helix</keyword>
<dbReference type="OMA" id="MQSPLQM"/>
<dbReference type="HOGENOM" id="CLU_048483_0_0_1"/>
<dbReference type="eggNOG" id="KOG3071">
    <property type="taxonomic scope" value="Eukaryota"/>
</dbReference>
<feature type="transmembrane region" description="Helical" evidence="10">
    <location>
        <begin position="204"/>
        <end position="222"/>
    </location>
</feature>
<dbReference type="EMBL" id="GL732569">
    <property type="protein sequence ID" value="EFX76285.1"/>
    <property type="molecule type" value="Genomic_DNA"/>
</dbReference>
<reference evidence="12 13" key="1">
    <citation type="journal article" date="2011" name="Science">
        <title>The ecoresponsive genome of Daphnia pulex.</title>
        <authorList>
            <person name="Colbourne J.K."/>
            <person name="Pfrender M.E."/>
            <person name="Gilbert D."/>
            <person name="Thomas W.K."/>
            <person name="Tucker A."/>
            <person name="Oakley T.H."/>
            <person name="Tokishita S."/>
            <person name="Aerts A."/>
            <person name="Arnold G.J."/>
            <person name="Basu M.K."/>
            <person name="Bauer D.J."/>
            <person name="Caceres C.E."/>
            <person name="Carmel L."/>
            <person name="Casola C."/>
            <person name="Choi J.H."/>
            <person name="Detter J.C."/>
            <person name="Dong Q."/>
            <person name="Dusheyko S."/>
            <person name="Eads B.D."/>
            <person name="Frohlich T."/>
            <person name="Geiler-Samerotte K.A."/>
            <person name="Gerlach D."/>
            <person name="Hatcher P."/>
            <person name="Jogdeo S."/>
            <person name="Krijgsveld J."/>
            <person name="Kriventseva E.V."/>
            <person name="Kultz D."/>
            <person name="Laforsch C."/>
            <person name="Lindquist E."/>
            <person name="Lopez J."/>
            <person name="Manak J.R."/>
            <person name="Muller J."/>
            <person name="Pangilinan J."/>
            <person name="Patwardhan R.P."/>
            <person name="Pitluck S."/>
            <person name="Pritham E.J."/>
            <person name="Rechtsteiner A."/>
            <person name="Rho M."/>
            <person name="Rogozin I.B."/>
            <person name="Sakarya O."/>
            <person name="Salamov A."/>
            <person name="Schaack S."/>
            <person name="Shapiro H."/>
            <person name="Shiga Y."/>
            <person name="Skalitzky C."/>
            <person name="Smith Z."/>
            <person name="Souvorov A."/>
            <person name="Sung W."/>
            <person name="Tang Z."/>
            <person name="Tsuchiya D."/>
            <person name="Tu H."/>
            <person name="Vos H."/>
            <person name="Wang M."/>
            <person name="Wolf Y.I."/>
            <person name="Yamagata H."/>
            <person name="Yamada T."/>
            <person name="Ye Y."/>
            <person name="Shaw J.R."/>
            <person name="Andrews J."/>
            <person name="Crease T.J."/>
            <person name="Tang H."/>
            <person name="Lucas S.M."/>
            <person name="Robertson H.M."/>
            <person name="Bork P."/>
            <person name="Koonin E.V."/>
            <person name="Zdobnov E.M."/>
            <person name="Grigoriev I.V."/>
            <person name="Lynch M."/>
            <person name="Boore J.L."/>
        </authorList>
    </citation>
    <scope>NUCLEOTIDE SEQUENCE [LARGE SCALE GENOMIC DNA]</scope>
</reference>
<accession>E9GW53</accession>
<dbReference type="KEGG" id="dpx:DAPPUDRAFT_322487"/>
<dbReference type="STRING" id="6669.E9GW53"/>
<dbReference type="InParanoid" id="E9GW53"/>
<dbReference type="Pfam" id="PF01151">
    <property type="entry name" value="ELO"/>
    <property type="match status" value="1"/>
</dbReference>
<keyword evidence="8 10" id="KW-0472">Membrane</keyword>
<dbReference type="GO" id="GO:0034626">
    <property type="term" value="P:fatty acid elongation, polyunsaturated fatty acid"/>
    <property type="evidence" value="ECO:0000318"/>
    <property type="project" value="GO_Central"/>
</dbReference>
<evidence type="ECO:0000256" key="1">
    <source>
        <dbReference type="ARBA" id="ARBA00004141"/>
    </source>
</evidence>
<dbReference type="GO" id="GO:0042761">
    <property type="term" value="P:very long-chain fatty acid biosynthetic process"/>
    <property type="evidence" value="ECO:0000318"/>
    <property type="project" value="GO_Central"/>
</dbReference>
<evidence type="ECO:0000256" key="4">
    <source>
        <dbReference type="ARBA" id="ARBA00022692"/>
    </source>
</evidence>
<feature type="transmembrane region" description="Helical" evidence="10">
    <location>
        <begin position="66"/>
        <end position="82"/>
    </location>
</feature>
<gene>
    <name evidence="12" type="ORF">DAPPUDRAFT_322487</name>
</gene>
<evidence type="ECO:0000313" key="12">
    <source>
        <dbReference type="EMBL" id="EFX76285.1"/>
    </source>
</evidence>
<keyword evidence="7 10" id="KW-0443">Lipid metabolism</keyword>
<feature type="transmembrane region" description="Helical" evidence="10">
    <location>
        <begin position="234"/>
        <end position="253"/>
    </location>
</feature>
<keyword evidence="9 10" id="KW-0275">Fatty acid biosynthesis</keyword>
<dbReference type="PANTHER" id="PTHR11157:SF167">
    <property type="entry name" value="ELONGATION OF VERY LONG CHAIN FATTY ACIDS PROTEIN"/>
    <property type="match status" value="1"/>
</dbReference>
<comment type="subcellular location">
    <subcellularLocation>
        <location evidence="1">Membrane</location>
        <topology evidence="1">Multi-pass membrane protein</topology>
    </subcellularLocation>
</comment>
<organism evidence="12 13">
    <name type="scientific">Daphnia pulex</name>
    <name type="common">Water flea</name>
    <dbReference type="NCBI Taxonomy" id="6669"/>
    <lineage>
        <taxon>Eukaryota</taxon>
        <taxon>Metazoa</taxon>
        <taxon>Ecdysozoa</taxon>
        <taxon>Arthropoda</taxon>
        <taxon>Crustacea</taxon>
        <taxon>Branchiopoda</taxon>
        <taxon>Diplostraca</taxon>
        <taxon>Cladocera</taxon>
        <taxon>Anomopoda</taxon>
        <taxon>Daphniidae</taxon>
        <taxon>Daphnia</taxon>
    </lineage>
</organism>
<sequence>MASLVATVVDGYNTIWDLRDRRVENWLFMGSPLSTLAICLSYVMLVKVWGPAYMKNRPAFQFRRTLVIYNAIQVIFSTWLFYESLMGGWLFHYSLKCQPVDYSDDPIAIRMVYACWWYYFSKFTEFFDTIFFVLRKKDEHVSLLHVVHHGIMPMSVWFGVRFTPGGHSTFFGLLNTFVHIVMYFYYMVAAMGPQYQKFIWWKKYLTAFQMVQFIAIVVHAFQLLFIDCNYPKAFVWWIGCHGVLFFCLFSDFYKRSYKNAKSRIAAATNGLKANGHSNGYSNGSTSNGHSNGHTTNGHANGHSNGHANGKTHEKNGHSNGHSNGYTNGALHSKNE</sequence>
<feature type="transmembrane region" description="Helical" evidence="10">
    <location>
        <begin position="26"/>
        <end position="45"/>
    </location>
</feature>
<evidence type="ECO:0000256" key="5">
    <source>
        <dbReference type="ARBA" id="ARBA00022832"/>
    </source>
</evidence>
<dbReference type="GO" id="GO:0005789">
    <property type="term" value="C:endoplasmic reticulum membrane"/>
    <property type="evidence" value="ECO:0000318"/>
    <property type="project" value="GO_Central"/>
</dbReference>
<dbReference type="Proteomes" id="UP000000305">
    <property type="component" value="Unassembled WGS sequence"/>
</dbReference>